<comment type="caution">
    <text evidence="7">The sequence shown here is derived from an EMBL/GenBank/DDBJ whole genome shotgun (WGS) entry which is preliminary data.</text>
</comment>
<evidence type="ECO:0008006" key="9">
    <source>
        <dbReference type="Google" id="ProtNLM"/>
    </source>
</evidence>
<proteinExistence type="predicted"/>
<keyword evidence="8" id="KW-1185">Reference proteome</keyword>
<dbReference type="PANTHER" id="PTHR15549">
    <property type="entry name" value="PAIRED IMMUNOGLOBULIN-LIKE TYPE 2 RECEPTOR"/>
    <property type="match status" value="1"/>
</dbReference>
<protein>
    <recommendedName>
        <fullName evidence="9">Mid2 domain-containing protein</fullName>
    </recommendedName>
</protein>
<evidence type="ECO:0000256" key="5">
    <source>
        <dbReference type="SAM" id="MobiDB-lite"/>
    </source>
</evidence>
<evidence type="ECO:0000256" key="1">
    <source>
        <dbReference type="ARBA" id="ARBA00004167"/>
    </source>
</evidence>
<feature type="compositionally biased region" description="Polar residues" evidence="5">
    <location>
        <begin position="173"/>
        <end position="187"/>
    </location>
</feature>
<evidence type="ECO:0000256" key="3">
    <source>
        <dbReference type="ARBA" id="ARBA00022989"/>
    </source>
</evidence>
<evidence type="ECO:0000256" key="6">
    <source>
        <dbReference type="SAM" id="Phobius"/>
    </source>
</evidence>
<dbReference type="Proteomes" id="UP001172684">
    <property type="component" value="Unassembled WGS sequence"/>
</dbReference>
<keyword evidence="2 6" id="KW-0812">Transmembrane</keyword>
<dbReference type="PANTHER" id="PTHR15549:SF6">
    <property type="entry name" value="MID2 DOMAIN-CONTAINING PROTEIN"/>
    <property type="match status" value="1"/>
</dbReference>
<keyword evidence="3 6" id="KW-1133">Transmembrane helix</keyword>
<evidence type="ECO:0000256" key="4">
    <source>
        <dbReference type="ARBA" id="ARBA00023136"/>
    </source>
</evidence>
<evidence type="ECO:0000313" key="8">
    <source>
        <dbReference type="Proteomes" id="UP001172684"/>
    </source>
</evidence>
<keyword evidence="4 6" id="KW-0472">Membrane</keyword>
<comment type="subcellular location">
    <subcellularLocation>
        <location evidence="1">Membrane</location>
        <topology evidence="1">Single-pass membrane protein</topology>
    </subcellularLocation>
</comment>
<organism evidence="7 8">
    <name type="scientific">Coniosporium apollinis</name>
    <dbReference type="NCBI Taxonomy" id="61459"/>
    <lineage>
        <taxon>Eukaryota</taxon>
        <taxon>Fungi</taxon>
        <taxon>Dikarya</taxon>
        <taxon>Ascomycota</taxon>
        <taxon>Pezizomycotina</taxon>
        <taxon>Dothideomycetes</taxon>
        <taxon>Dothideomycetes incertae sedis</taxon>
        <taxon>Coniosporium</taxon>
    </lineage>
</organism>
<dbReference type="CDD" id="cd12087">
    <property type="entry name" value="TM_EGFR-like"/>
    <property type="match status" value="1"/>
</dbReference>
<dbReference type="EMBL" id="JAPDRL010000064">
    <property type="protein sequence ID" value="KAJ9660616.1"/>
    <property type="molecule type" value="Genomic_DNA"/>
</dbReference>
<feature type="compositionally biased region" description="Polar residues" evidence="5">
    <location>
        <begin position="208"/>
        <end position="224"/>
    </location>
</feature>
<name>A0ABQ9NN70_9PEZI</name>
<evidence type="ECO:0000256" key="2">
    <source>
        <dbReference type="ARBA" id="ARBA00022692"/>
    </source>
</evidence>
<accession>A0ABQ9NN70</accession>
<reference evidence="7" key="1">
    <citation type="submission" date="2022-10" db="EMBL/GenBank/DDBJ databases">
        <title>Culturing micro-colonial fungi from biological soil crusts in the Mojave desert and describing Neophaeococcomyces mojavensis, and introducing the new genera and species Taxawa tesnikishii.</title>
        <authorList>
            <person name="Kurbessoian T."/>
            <person name="Stajich J.E."/>
        </authorList>
    </citation>
    <scope>NUCLEOTIDE SEQUENCE</scope>
    <source>
        <strain evidence="7">TK_1</strain>
    </source>
</reference>
<feature type="transmembrane region" description="Helical" evidence="6">
    <location>
        <begin position="114"/>
        <end position="137"/>
    </location>
</feature>
<dbReference type="InterPro" id="IPR051694">
    <property type="entry name" value="Immunoregulatory_rcpt-like"/>
</dbReference>
<sequence length="234" mass="24474">MRPLRAAFAGPSVLNPILSLPTNMADQTIYFSPDGSTFIPKTGYTPSSADERYSTHSMPTTAQEIVTVAMASGTVFSLATGEGPAATTTTSPTSGTAGSTAASGASNSLGTGSIVGIAVGVGGSVLLLIAGVFIFLWRKRRRGANNTSTTPDVTGDPKAPMAMQHGDGYYQPAPQQHESHSYQQPQSFGYKAELPATPKTELPAELPSLTNTPAPQYSEFQSPVKQVHELDTPR</sequence>
<feature type="region of interest" description="Disordered" evidence="5">
    <location>
        <begin position="144"/>
        <end position="234"/>
    </location>
</feature>
<feature type="region of interest" description="Disordered" evidence="5">
    <location>
        <begin position="81"/>
        <end position="105"/>
    </location>
</feature>
<evidence type="ECO:0000313" key="7">
    <source>
        <dbReference type="EMBL" id="KAJ9660616.1"/>
    </source>
</evidence>
<gene>
    <name evidence="7" type="ORF">H2201_006874</name>
</gene>